<gene>
    <name evidence="2" type="ORF">JCGZ_22346</name>
</gene>
<name>A0A067LHR7_JATCU</name>
<dbReference type="AlphaFoldDB" id="A0A067LHR7"/>
<sequence length="398" mass="45659">MSQWADLPKELIESIGKCLDSPVDVLRCRSVCKSWRCYVAVPSFDQEIPYLILKIPQPIRADAILVQSTVCRIEFANQNSNSSSCSMTKGWLTKIGESRYGKLKLQNPLSDKKIRYPLLNLLDTNFTQLSKGFMLKHPSGHPVYGVNKVVLFPISEKHYSKNEIGILAIFHEGKLGYWKYGHDNWTLLDDTNFQYDDIIEYKGQIYVVDTWGKVSWIDSSLKLIQYSPPLFGCGEQKHLVESCGDLYVVDRYLDGKRITWKDYHIFDDVGNNIPIRHRRYRKCNPNAIDFRVHKLDEDWGKWVDVKSLEDRAFVLGVDCNFSISCSDFAGGKGNCIYFTEDDNYLGRGLSNDCIRVFRLEDHSIEKIGALPEYSEVFWPPDTGSEGTNLAQCSLSYFS</sequence>
<dbReference type="EMBL" id="KK914259">
    <property type="protein sequence ID" value="KDP43719.1"/>
    <property type="molecule type" value="Genomic_DNA"/>
</dbReference>
<dbReference type="InterPro" id="IPR005174">
    <property type="entry name" value="KIB1-4_b-propeller"/>
</dbReference>
<dbReference type="CDD" id="cd09917">
    <property type="entry name" value="F-box_SF"/>
    <property type="match status" value="1"/>
</dbReference>
<dbReference type="PANTHER" id="PTHR47123">
    <property type="entry name" value="F-BOX PROTEIN SKIP23"/>
    <property type="match status" value="1"/>
</dbReference>
<dbReference type="Gene3D" id="1.20.1280.50">
    <property type="match status" value="1"/>
</dbReference>
<proteinExistence type="predicted"/>
<dbReference type="SMART" id="SM00256">
    <property type="entry name" value="FBOX"/>
    <property type="match status" value="1"/>
</dbReference>
<dbReference type="OrthoDB" id="638130at2759"/>
<dbReference type="Pfam" id="PF03478">
    <property type="entry name" value="Beta-prop_KIB1-4"/>
    <property type="match status" value="1"/>
</dbReference>
<organism evidence="2 3">
    <name type="scientific">Jatropha curcas</name>
    <name type="common">Barbados nut</name>
    <dbReference type="NCBI Taxonomy" id="180498"/>
    <lineage>
        <taxon>Eukaryota</taxon>
        <taxon>Viridiplantae</taxon>
        <taxon>Streptophyta</taxon>
        <taxon>Embryophyta</taxon>
        <taxon>Tracheophyta</taxon>
        <taxon>Spermatophyta</taxon>
        <taxon>Magnoliopsida</taxon>
        <taxon>eudicotyledons</taxon>
        <taxon>Gunneridae</taxon>
        <taxon>Pentapetalae</taxon>
        <taxon>rosids</taxon>
        <taxon>fabids</taxon>
        <taxon>Malpighiales</taxon>
        <taxon>Euphorbiaceae</taxon>
        <taxon>Crotonoideae</taxon>
        <taxon>Jatropheae</taxon>
        <taxon>Jatropha</taxon>
    </lineage>
</organism>
<dbReference type="STRING" id="180498.A0A067LHR7"/>
<keyword evidence="3" id="KW-1185">Reference proteome</keyword>
<accession>A0A067LHR7</accession>
<dbReference type="InterPro" id="IPR051304">
    <property type="entry name" value="SCF_F-box_domain"/>
</dbReference>
<dbReference type="KEGG" id="jcu:105628526"/>
<evidence type="ECO:0000313" key="2">
    <source>
        <dbReference type="EMBL" id="KDP43719.1"/>
    </source>
</evidence>
<reference evidence="2 3" key="1">
    <citation type="journal article" date="2014" name="PLoS ONE">
        <title>Global Analysis of Gene Expression Profiles in Physic Nut (Jatropha curcas L.) Seedlings Exposed to Salt Stress.</title>
        <authorList>
            <person name="Zhang L."/>
            <person name="Zhang C."/>
            <person name="Wu P."/>
            <person name="Chen Y."/>
            <person name="Li M."/>
            <person name="Jiang H."/>
            <person name="Wu G."/>
        </authorList>
    </citation>
    <scope>NUCLEOTIDE SEQUENCE [LARGE SCALE GENOMIC DNA]</scope>
    <source>
        <strain evidence="3">cv. GZQX0401</strain>
        <tissue evidence="2">Young leaves</tissue>
    </source>
</reference>
<dbReference type="InterPro" id="IPR036047">
    <property type="entry name" value="F-box-like_dom_sf"/>
</dbReference>
<dbReference type="Proteomes" id="UP000027138">
    <property type="component" value="Unassembled WGS sequence"/>
</dbReference>
<dbReference type="Pfam" id="PF12937">
    <property type="entry name" value="F-box-like"/>
    <property type="match status" value="1"/>
</dbReference>
<evidence type="ECO:0000313" key="3">
    <source>
        <dbReference type="Proteomes" id="UP000027138"/>
    </source>
</evidence>
<dbReference type="InterPro" id="IPR001810">
    <property type="entry name" value="F-box_dom"/>
</dbReference>
<feature type="domain" description="F-box" evidence="1">
    <location>
        <begin position="7"/>
        <end position="48"/>
    </location>
</feature>
<dbReference type="SUPFAM" id="SSF81383">
    <property type="entry name" value="F-box domain"/>
    <property type="match status" value="1"/>
</dbReference>
<dbReference type="PANTHER" id="PTHR47123:SF28">
    <property type="entry name" value="F-BOX DOMAIN-CONTAINING PROTEIN"/>
    <property type="match status" value="1"/>
</dbReference>
<protein>
    <recommendedName>
        <fullName evidence="1">F-box domain-containing protein</fullName>
    </recommendedName>
</protein>
<evidence type="ECO:0000259" key="1">
    <source>
        <dbReference type="SMART" id="SM00256"/>
    </source>
</evidence>